<organism evidence="3 4">
    <name type="scientific">Leptospira fainei serovar Hurstbridge str. BUT 6</name>
    <dbReference type="NCBI Taxonomy" id="1193011"/>
    <lineage>
        <taxon>Bacteria</taxon>
        <taxon>Pseudomonadati</taxon>
        <taxon>Spirochaetota</taxon>
        <taxon>Spirochaetia</taxon>
        <taxon>Leptospirales</taxon>
        <taxon>Leptospiraceae</taxon>
        <taxon>Leptospira</taxon>
    </lineage>
</organism>
<protein>
    <submittedName>
        <fullName evidence="3">Uncharacterized protein</fullName>
    </submittedName>
</protein>
<dbReference type="Proteomes" id="UP000014540">
    <property type="component" value="Unassembled WGS sequence"/>
</dbReference>
<keyword evidence="2" id="KW-0812">Transmembrane</keyword>
<evidence type="ECO:0000256" key="2">
    <source>
        <dbReference type="SAM" id="Phobius"/>
    </source>
</evidence>
<evidence type="ECO:0000256" key="1">
    <source>
        <dbReference type="SAM" id="Coils"/>
    </source>
</evidence>
<accession>S3VCT1</accession>
<feature type="transmembrane region" description="Helical" evidence="2">
    <location>
        <begin position="12"/>
        <end position="29"/>
    </location>
</feature>
<feature type="transmembrane region" description="Helical" evidence="2">
    <location>
        <begin position="41"/>
        <end position="68"/>
    </location>
</feature>
<dbReference type="OrthoDB" id="315530at2"/>
<dbReference type="AlphaFoldDB" id="S3VCT1"/>
<feature type="transmembrane region" description="Helical" evidence="2">
    <location>
        <begin position="74"/>
        <end position="92"/>
    </location>
</feature>
<dbReference type="RefSeq" id="WP_016550756.1">
    <property type="nucleotide sequence ID" value="NZ_AKWZ02000010.1"/>
</dbReference>
<sequence length="415" mass="46405">MQDNIELFVRRLPHIFFILFSIPILFYLYTGYKERKRLKFFISWQAIVSYILITSGFVLIVLSAYLSIDDILTIFRELTTLFAFIYGVFATIHDFHEKDNETGKRVVTNVGKIGVMVLTVNILLSMSTDYVNQALANIDKDHLDSKIKILEQEYITQTGEIKGDTSLLLSNYQQYIELSHRKVGELEAEIEKLRTESQNTAQALKETQGRLAQSLQENQERVKELETVNGQLTVKTQDAAVYASKFSDASQKLEDRQKTITQINADLQSKTIEIATLTQRGNVCGADLIASKKTIGDLSGQIQSKIGDINACGAKLSESSKTITELKKNVADANLSLNSKINEWNLCSSQLAELKVQISEKAKSLSDATALANQRATDLRNCRATIDKEVGGITQRLSGIEDFLKAKSATQESKP</sequence>
<evidence type="ECO:0000313" key="3">
    <source>
        <dbReference type="EMBL" id="EPG74300.1"/>
    </source>
</evidence>
<keyword evidence="2" id="KW-0472">Membrane</keyword>
<keyword evidence="4" id="KW-1185">Reference proteome</keyword>
<keyword evidence="1" id="KW-0175">Coiled coil</keyword>
<dbReference type="EMBL" id="AKWZ02000010">
    <property type="protein sequence ID" value="EPG74300.1"/>
    <property type="molecule type" value="Genomic_DNA"/>
</dbReference>
<name>S3VCT1_9LEPT</name>
<feature type="coiled-coil region" evidence="1">
    <location>
        <begin position="176"/>
        <end position="235"/>
    </location>
</feature>
<gene>
    <name evidence="3" type="ORF">LEP1GSC058_3822</name>
</gene>
<feature type="transmembrane region" description="Helical" evidence="2">
    <location>
        <begin position="113"/>
        <end position="131"/>
    </location>
</feature>
<evidence type="ECO:0000313" key="4">
    <source>
        <dbReference type="Proteomes" id="UP000014540"/>
    </source>
</evidence>
<proteinExistence type="predicted"/>
<reference evidence="3" key="1">
    <citation type="submission" date="2013-04" db="EMBL/GenBank/DDBJ databases">
        <authorList>
            <person name="Harkins D.M."/>
            <person name="Durkin A.S."/>
            <person name="Selengut J.D."/>
            <person name="Sanka R."/>
            <person name="DePew J."/>
            <person name="Purushe J."/>
            <person name="Ahmed A."/>
            <person name="van der Linden H."/>
            <person name="Goris M.G.A."/>
            <person name="Hartskeerl R.A."/>
            <person name="Vinetz J.M."/>
            <person name="Sutton G.G."/>
            <person name="Nelson W.C."/>
            <person name="Fouts D.E."/>
        </authorList>
    </citation>
    <scope>NUCLEOTIDE SEQUENCE [LARGE SCALE GENOMIC DNA]</scope>
    <source>
        <strain evidence="3">BUT 6</strain>
    </source>
</reference>
<keyword evidence="2" id="KW-1133">Transmembrane helix</keyword>
<comment type="caution">
    <text evidence="3">The sequence shown here is derived from an EMBL/GenBank/DDBJ whole genome shotgun (WGS) entry which is preliminary data.</text>
</comment>